<proteinExistence type="predicted"/>
<dbReference type="EMBL" id="JBHTBU010000001">
    <property type="protein sequence ID" value="MFC7287940.1"/>
    <property type="molecule type" value="Genomic_DNA"/>
</dbReference>
<keyword evidence="3" id="KW-1185">Reference proteome</keyword>
<organism evidence="2 3">
    <name type="scientific">Herminiimonas glaciei</name>
    <dbReference type="NCBI Taxonomy" id="523788"/>
    <lineage>
        <taxon>Bacteria</taxon>
        <taxon>Pseudomonadati</taxon>
        <taxon>Pseudomonadota</taxon>
        <taxon>Betaproteobacteria</taxon>
        <taxon>Burkholderiales</taxon>
        <taxon>Oxalobacteraceae</taxon>
        <taxon>Herminiimonas</taxon>
    </lineage>
</organism>
<comment type="caution">
    <text evidence="2">The sequence shown here is derived from an EMBL/GenBank/DDBJ whole genome shotgun (WGS) entry which is preliminary data.</text>
</comment>
<accession>A0ABW2IA65</accession>
<evidence type="ECO:0000313" key="2">
    <source>
        <dbReference type="EMBL" id="MFC7287940.1"/>
    </source>
</evidence>
<feature type="region of interest" description="Disordered" evidence="1">
    <location>
        <begin position="261"/>
        <end position="280"/>
    </location>
</feature>
<protein>
    <submittedName>
        <fullName evidence="2">Uncharacterized protein</fullName>
    </submittedName>
</protein>
<reference evidence="3" key="1">
    <citation type="journal article" date="2019" name="Int. J. Syst. Evol. Microbiol.">
        <title>The Global Catalogue of Microorganisms (GCM) 10K type strain sequencing project: providing services to taxonomists for standard genome sequencing and annotation.</title>
        <authorList>
            <consortium name="The Broad Institute Genomics Platform"/>
            <consortium name="The Broad Institute Genome Sequencing Center for Infectious Disease"/>
            <person name="Wu L."/>
            <person name="Ma J."/>
        </authorList>
    </citation>
    <scope>NUCLEOTIDE SEQUENCE [LARGE SCALE GENOMIC DNA]</scope>
    <source>
        <strain evidence="3">KACC 12508</strain>
    </source>
</reference>
<name>A0ABW2IA65_9BURK</name>
<sequence length="280" mass="32096">MTLSLAWIRKVNTVEELVIATDSRLRFGCAWDCSPKIFPLSRGDCAICFAGNTMYAYPIMEQIRNAITMYPKADSRALDLCDLKGHLLRVVRNMESLIHDLPKGKKEKDIPDALFILAGYSWAKAEFKIWILYYNAAHKQFEFKRPSMLHGNRIAIIGDDVGDAQRQILNLAREREIPKKNGFNMEPFEVLRDFCRDPKRHHIGGAPQVVKVYKHLNSMPYAVYWPNKESNGRSLMGRPLLEYEMANYLMLDPDSLKTEDYVPAPAKSRKSGLNLQDDAL</sequence>
<gene>
    <name evidence="2" type="ORF">ACFQPC_07830</name>
</gene>
<dbReference type="RefSeq" id="WP_382271303.1">
    <property type="nucleotide sequence ID" value="NZ_JBHTBU010000001.1"/>
</dbReference>
<evidence type="ECO:0000256" key="1">
    <source>
        <dbReference type="SAM" id="MobiDB-lite"/>
    </source>
</evidence>
<dbReference type="Proteomes" id="UP001596542">
    <property type="component" value="Unassembled WGS sequence"/>
</dbReference>
<evidence type="ECO:0000313" key="3">
    <source>
        <dbReference type="Proteomes" id="UP001596542"/>
    </source>
</evidence>